<sequence length="99" mass="10783">MTTIHKWSEKMIKKTFAALIATASLLSAGAALADKPGAGWITIEKAIDTAKTKAGYVEIYKIEADNDGYWEGEGRKSDGVVYEFRIDGASGNILRDQKD</sequence>
<evidence type="ECO:0000313" key="4">
    <source>
        <dbReference type="Proteomes" id="UP000255365"/>
    </source>
</evidence>
<gene>
    <name evidence="3" type="ORF">DEU51_119106</name>
</gene>
<evidence type="ECO:0000256" key="1">
    <source>
        <dbReference type="SAM" id="SignalP"/>
    </source>
</evidence>
<organism evidence="3 4">
    <name type="scientific">Pseudomonas jessenii</name>
    <dbReference type="NCBI Taxonomy" id="77298"/>
    <lineage>
        <taxon>Bacteria</taxon>
        <taxon>Pseudomonadati</taxon>
        <taxon>Pseudomonadota</taxon>
        <taxon>Gammaproteobacteria</taxon>
        <taxon>Pseudomonadales</taxon>
        <taxon>Pseudomonadaceae</taxon>
        <taxon>Pseudomonas</taxon>
    </lineage>
</organism>
<comment type="caution">
    <text evidence="3">The sequence shown here is derived from an EMBL/GenBank/DDBJ whole genome shotgun (WGS) entry which is preliminary data.</text>
</comment>
<keyword evidence="1" id="KW-0732">Signal</keyword>
<feature type="signal peptide" evidence="1">
    <location>
        <begin position="1"/>
        <end position="33"/>
    </location>
</feature>
<feature type="chain" id="PRO_5016953396" evidence="1">
    <location>
        <begin position="34"/>
        <end position="99"/>
    </location>
</feature>
<protein>
    <submittedName>
        <fullName evidence="3">YpeB-like protein with putative protease inhibitory function</fullName>
    </submittedName>
</protein>
<name>A0A370S435_PSEJE</name>
<dbReference type="Pfam" id="PF13670">
    <property type="entry name" value="PepSY_2"/>
    <property type="match status" value="1"/>
</dbReference>
<dbReference type="Proteomes" id="UP000255365">
    <property type="component" value="Unassembled WGS sequence"/>
</dbReference>
<dbReference type="Gene3D" id="3.10.450.40">
    <property type="match status" value="1"/>
</dbReference>
<feature type="domain" description="PepSY" evidence="2">
    <location>
        <begin position="18"/>
        <end position="95"/>
    </location>
</feature>
<dbReference type="InterPro" id="IPR025711">
    <property type="entry name" value="PepSY"/>
</dbReference>
<evidence type="ECO:0000259" key="2">
    <source>
        <dbReference type="Pfam" id="PF13670"/>
    </source>
</evidence>
<dbReference type="AlphaFoldDB" id="A0A370S435"/>
<evidence type="ECO:0000313" key="3">
    <source>
        <dbReference type="EMBL" id="RDL14515.1"/>
    </source>
</evidence>
<dbReference type="EMBL" id="QRAV01000019">
    <property type="protein sequence ID" value="RDL14515.1"/>
    <property type="molecule type" value="Genomic_DNA"/>
</dbReference>
<accession>A0A370S435</accession>
<proteinExistence type="predicted"/>
<reference evidence="3 4" key="1">
    <citation type="submission" date="2018-07" db="EMBL/GenBank/DDBJ databases">
        <title>Genome sequencing of rice bacterial endophytes.</title>
        <authorList>
            <person name="Venturi V."/>
        </authorList>
    </citation>
    <scope>NUCLEOTIDE SEQUENCE [LARGE SCALE GENOMIC DNA]</scope>
    <source>
        <strain evidence="3 4">E2333</strain>
    </source>
</reference>